<proteinExistence type="predicted"/>
<dbReference type="AlphaFoldDB" id="A0A1X2GLY5"/>
<accession>A0A1X2GLY5</accession>
<gene>
    <name evidence="1" type="ORF">DM01DRAFT_299896</name>
</gene>
<sequence length="287" mass="32326">MHDAIIKEFEQYTTYIPPNPKMALEWCNDISLTPPKTWLQALSLSADCLTTATKNGNACDVQTAHTLVQILPMLVSRPPDSSLEDSHVHNFVAPLIKTVFGEEFQIFWANGSLSSDLKPDFLVSKEAASSKYNLVVGEVKRPNHRSNQEESDLVKLGKELKVMYNQLVVQRVSSPVVCGILIDGFQLSTYTFDLAAPIVYRMYRVCEVQLFQNIMQLMTLPVILNRIVQLKNIVMETSKKSKQASIEKHCGQNLSPHLPPLHWLSNQTCSLSRKKACKIIKNEILEG</sequence>
<protein>
    <submittedName>
        <fullName evidence="1">Uncharacterized protein</fullName>
    </submittedName>
</protein>
<evidence type="ECO:0000313" key="2">
    <source>
        <dbReference type="Proteomes" id="UP000242146"/>
    </source>
</evidence>
<dbReference type="Proteomes" id="UP000242146">
    <property type="component" value="Unassembled WGS sequence"/>
</dbReference>
<comment type="caution">
    <text evidence="1">The sequence shown here is derived from an EMBL/GenBank/DDBJ whole genome shotgun (WGS) entry which is preliminary data.</text>
</comment>
<dbReference type="OrthoDB" id="2263377at2759"/>
<reference evidence="1 2" key="1">
    <citation type="submission" date="2016-07" db="EMBL/GenBank/DDBJ databases">
        <title>Pervasive Adenine N6-methylation of Active Genes in Fungi.</title>
        <authorList>
            <consortium name="DOE Joint Genome Institute"/>
            <person name="Mondo S.J."/>
            <person name="Dannebaum R.O."/>
            <person name="Kuo R.C."/>
            <person name="Labutti K."/>
            <person name="Haridas S."/>
            <person name="Kuo A."/>
            <person name="Salamov A."/>
            <person name="Ahrendt S.R."/>
            <person name="Lipzen A."/>
            <person name="Sullivan W."/>
            <person name="Andreopoulos W.B."/>
            <person name="Clum A."/>
            <person name="Lindquist E."/>
            <person name="Daum C."/>
            <person name="Ramamoorthy G.K."/>
            <person name="Gryganskyi A."/>
            <person name="Culley D."/>
            <person name="Magnuson J.K."/>
            <person name="James T.Y."/>
            <person name="O'Malley M.A."/>
            <person name="Stajich J.E."/>
            <person name="Spatafora J.W."/>
            <person name="Visel A."/>
            <person name="Grigoriev I.V."/>
        </authorList>
    </citation>
    <scope>NUCLEOTIDE SEQUENCE [LARGE SCALE GENOMIC DNA]</scope>
    <source>
        <strain evidence="1 2">NRRL 3301</strain>
    </source>
</reference>
<name>A0A1X2GLY5_9FUNG</name>
<organism evidence="1 2">
    <name type="scientific">Hesseltinella vesiculosa</name>
    <dbReference type="NCBI Taxonomy" id="101127"/>
    <lineage>
        <taxon>Eukaryota</taxon>
        <taxon>Fungi</taxon>
        <taxon>Fungi incertae sedis</taxon>
        <taxon>Mucoromycota</taxon>
        <taxon>Mucoromycotina</taxon>
        <taxon>Mucoromycetes</taxon>
        <taxon>Mucorales</taxon>
        <taxon>Cunninghamellaceae</taxon>
        <taxon>Hesseltinella</taxon>
    </lineage>
</organism>
<evidence type="ECO:0000313" key="1">
    <source>
        <dbReference type="EMBL" id="ORX56916.1"/>
    </source>
</evidence>
<keyword evidence="2" id="KW-1185">Reference proteome</keyword>
<dbReference type="EMBL" id="MCGT01000009">
    <property type="protein sequence ID" value="ORX56916.1"/>
    <property type="molecule type" value="Genomic_DNA"/>
</dbReference>